<dbReference type="Proteomes" id="UP000094172">
    <property type="component" value="Unassembled WGS sequence"/>
</dbReference>
<proteinExistence type="predicted"/>
<protein>
    <submittedName>
        <fullName evidence="1">Uncharacterized protein</fullName>
    </submittedName>
</protein>
<comment type="caution">
    <text evidence="1">The sequence shown here is derived from an EMBL/GenBank/DDBJ whole genome shotgun (WGS) entry which is preliminary data.</text>
</comment>
<evidence type="ECO:0000313" key="1">
    <source>
        <dbReference type="EMBL" id="ODR93784.1"/>
    </source>
</evidence>
<evidence type="ECO:0000313" key="2">
    <source>
        <dbReference type="Proteomes" id="UP000094172"/>
    </source>
</evidence>
<reference evidence="1 2" key="1">
    <citation type="journal article" date="2016" name="Environ. Microbiol.">
        <title>New Methyloceanibacter diversity from North Sea sediments includes methanotroph containing solely the soluble methane monooxygenase.</title>
        <authorList>
            <person name="Vekeman B."/>
            <person name="Kerckhof F.M."/>
            <person name="Cremers G."/>
            <person name="de Vos P."/>
            <person name="Vandamme P."/>
            <person name="Boon N."/>
            <person name="Op den Camp H.J."/>
            <person name="Heylen K."/>
        </authorList>
    </citation>
    <scope>NUCLEOTIDE SEQUENCE [LARGE SCALE GENOMIC DNA]</scope>
    <source>
        <strain evidence="1 2">R-67176</strain>
    </source>
</reference>
<keyword evidence="2" id="KW-1185">Reference proteome</keyword>
<sequence length="80" mass="8664">MRLRKAAKAGDAVVETGLLGNRAAEVASELLELERPVVDARFGRGSSVGRFEMPFTMPPTLVAPYSMADGPRRTSMRSRA</sequence>
<name>A0A1E3VJU6_9HYPH</name>
<organism evidence="1 2">
    <name type="scientific">Methyloceanibacter stevinii</name>
    <dbReference type="NCBI Taxonomy" id="1774970"/>
    <lineage>
        <taxon>Bacteria</taxon>
        <taxon>Pseudomonadati</taxon>
        <taxon>Pseudomonadota</taxon>
        <taxon>Alphaproteobacteria</taxon>
        <taxon>Hyphomicrobiales</taxon>
        <taxon>Hyphomicrobiaceae</taxon>
        <taxon>Methyloceanibacter</taxon>
    </lineage>
</organism>
<accession>A0A1E3VJU6</accession>
<gene>
    <name evidence="1" type="ORF">AUC70_09025</name>
</gene>
<dbReference type="EMBL" id="LPWE01000013">
    <property type="protein sequence ID" value="ODR93784.1"/>
    <property type="molecule type" value="Genomic_DNA"/>
</dbReference>
<dbReference type="AlphaFoldDB" id="A0A1E3VJU6"/>